<accession>A0AA48MBT3</accession>
<proteinExistence type="predicted"/>
<reference evidence="1" key="1">
    <citation type="submission" date="2023-07" db="EMBL/GenBank/DDBJ databases">
        <authorList>
            <person name="Ivanov I."/>
            <person name="Teneva D."/>
            <person name="Stoikov I."/>
        </authorList>
    </citation>
    <scope>NUCLEOTIDE SEQUENCE</scope>
    <source>
        <strain evidence="1">4475</strain>
    </source>
</reference>
<evidence type="ECO:0000313" key="1">
    <source>
        <dbReference type="EMBL" id="CAJ1003598.1"/>
    </source>
</evidence>
<keyword evidence="2" id="KW-1185">Reference proteome</keyword>
<organism evidence="1 2">
    <name type="scientific">Brevibacillus aydinogluensis</name>
    <dbReference type="NCBI Taxonomy" id="927786"/>
    <lineage>
        <taxon>Bacteria</taxon>
        <taxon>Bacillati</taxon>
        <taxon>Bacillota</taxon>
        <taxon>Bacilli</taxon>
        <taxon>Bacillales</taxon>
        <taxon>Paenibacillaceae</taxon>
        <taxon>Brevibacillus</taxon>
    </lineage>
</organism>
<sequence length="306" mass="35619">MQRFAVWLENVPAHCDAFRSIVSELKKRVNMEPVRITYREQEQGDYRLFLFQSTSTEEYNAETIEWARAFVSLAVAEWILRVKEPEVLEEIAADLLAAEALEEEWPLILPYVQRICQDQQEGDTDLLHATARKAAVYRKVFAYLEEERELNVLGFVRFRLQDHWNELFELVETGLDDYLEDKQYQEFVELLRYYIAAQETKQEVVHVVPSVDKPFLLYDKHGTRLRLDQLDAIFSIGEQNSREEDYLVSALVTLAPERIVMHLAQDRPALLQTVRSIFDGKVMSCHSCPLCLAGRRALDGHKPTPL</sequence>
<name>A0AA48MBT3_9BACL</name>
<gene>
    <name evidence="1" type="primary">ytxC</name>
    <name evidence="1" type="ORF">BSPP4475_14855</name>
</gene>
<dbReference type="InterPro" id="IPR014199">
    <property type="entry name" value="Spore_YtxC"/>
</dbReference>
<dbReference type="Pfam" id="PF08812">
    <property type="entry name" value="YtxC"/>
    <property type="match status" value="1"/>
</dbReference>
<evidence type="ECO:0000313" key="2">
    <source>
        <dbReference type="Proteomes" id="UP001189619"/>
    </source>
</evidence>
<dbReference type="RefSeq" id="WP_171566668.1">
    <property type="nucleotide sequence ID" value="NZ_OY569118.1"/>
</dbReference>
<protein>
    <submittedName>
        <fullName evidence="1">Sporulation protein YtxC</fullName>
    </submittedName>
</protein>
<dbReference type="Proteomes" id="UP001189619">
    <property type="component" value="Chromosome"/>
</dbReference>
<dbReference type="AlphaFoldDB" id="A0AA48MBT3"/>
<dbReference type="KEGG" id="bayd:BSPP4475_14855"/>
<dbReference type="EMBL" id="OY569118">
    <property type="protein sequence ID" value="CAJ1003598.1"/>
    <property type="molecule type" value="Genomic_DNA"/>
</dbReference>